<feature type="signal peptide" evidence="1">
    <location>
        <begin position="1"/>
        <end position="24"/>
    </location>
</feature>
<dbReference type="Pfam" id="PF05239">
    <property type="entry name" value="PRC"/>
    <property type="match status" value="1"/>
</dbReference>
<dbReference type="SUPFAM" id="SSF50346">
    <property type="entry name" value="PRC-barrel domain"/>
    <property type="match status" value="1"/>
</dbReference>
<feature type="chain" id="PRO_5022766916" evidence="1">
    <location>
        <begin position="25"/>
        <end position="141"/>
    </location>
</feature>
<evidence type="ECO:0000256" key="1">
    <source>
        <dbReference type="SAM" id="SignalP"/>
    </source>
</evidence>
<name>A0A5C1A787_9BACT</name>
<keyword evidence="1" id="KW-0732">Signal</keyword>
<feature type="domain" description="PRC-barrel" evidence="2">
    <location>
        <begin position="30"/>
        <end position="95"/>
    </location>
</feature>
<dbReference type="Gene3D" id="3.90.50.10">
    <property type="entry name" value="Photosynthetic Reaction Center, subunit H, domain 2"/>
    <property type="match status" value="1"/>
</dbReference>
<dbReference type="InterPro" id="IPR011033">
    <property type="entry name" value="PRC_barrel-like_sf"/>
</dbReference>
<dbReference type="InterPro" id="IPR014747">
    <property type="entry name" value="Bac_photo_RC_H_C"/>
</dbReference>
<dbReference type="RefSeq" id="WP_149108765.1">
    <property type="nucleotide sequence ID" value="NZ_CP042425.1"/>
</dbReference>
<accession>A0A5C1A787</accession>
<dbReference type="AlphaFoldDB" id="A0A5C1A787"/>
<dbReference type="InterPro" id="IPR027275">
    <property type="entry name" value="PRC-brl_dom"/>
</dbReference>
<evidence type="ECO:0000259" key="2">
    <source>
        <dbReference type="Pfam" id="PF05239"/>
    </source>
</evidence>
<protein>
    <submittedName>
        <fullName evidence="3">PRC-barrel domain containing protein</fullName>
    </submittedName>
</protein>
<gene>
    <name evidence="3" type="ORF">PX52LOC_00684</name>
</gene>
<reference evidence="4" key="1">
    <citation type="submission" date="2019-08" db="EMBL/GenBank/DDBJ databases">
        <title>Limnoglobus roseus gen. nov., sp. nov., a novel freshwater planctomycete with a giant genome from the family Gemmataceae.</title>
        <authorList>
            <person name="Kulichevskaya I.S."/>
            <person name="Naumoff D.G."/>
            <person name="Miroshnikov K."/>
            <person name="Ivanova A."/>
            <person name="Philippov D.A."/>
            <person name="Hakobyan A."/>
            <person name="Rijpstra I.C."/>
            <person name="Sinninghe Damste J.S."/>
            <person name="Liesack W."/>
            <person name="Dedysh S.N."/>
        </authorList>
    </citation>
    <scope>NUCLEOTIDE SEQUENCE [LARGE SCALE GENOMIC DNA]</scope>
    <source>
        <strain evidence="4">PX52</strain>
    </source>
</reference>
<dbReference type="EMBL" id="CP042425">
    <property type="protein sequence ID" value="QEL13826.1"/>
    <property type="molecule type" value="Genomic_DNA"/>
</dbReference>
<evidence type="ECO:0000313" key="3">
    <source>
        <dbReference type="EMBL" id="QEL13826.1"/>
    </source>
</evidence>
<organism evidence="3 4">
    <name type="scientific">Limnoglobus roseus</name>
    <dbReference type="NCBI Taxonomy" id="2598579"/>
    <lineage>
        <taxon>Bacteria</taxon>
        <taxon>Pseudomonadati</taxon>
        <taxon>Planctomycetota</taxon>
        <taxon>Planctomycetia</taxon>
        <taxon>Gemmatales</taxon>
        <taxon>Gemmataceae</taxon>
        <taxon>Limnoglobus</taxon>
    </lineage>
</organism>
<keyword evidence="4" id="KW-1185">Reference proteome</keyword>
<dbReference type="GO" id="GO:0030077">
    <property type="term" value="C:plasma membrane light-harvesting complex"/>
    <property type="evidence" value="ECO:0007669"/>
    <property type="project" value="InterPro"/>
</dbReference>
<evidence type="ECO:0000313" key="4">
    <source>
        <dbReference type="Proteomes" id="UP000324974"/>
    </source>
</evidence>
<dbReference type="GO" id="GO:0019684">
    <property type="term" value="P:photosynthesis, light reaction"/>
    <property type="evidence" value="ECO:0007669"/>
    <property type="project" value="InterPro"/>
</dbReference>
<sequence length="141" mass="15823">MTNNLLRRSLATACVMVMAATASAVDPVGTYRAKEVLGTKIMIGTTSVGTVDDIVFDDAGNLEYLIVDNGGKLTTVPWEAAKFDVARREAILTITPQQYQAIPTYTVKTYPSFYTPAYRTEVYKYYGVTPRELRRIERIRR</sequence>
<dbReference type="OrthoDB" id="290330at2"/>
<dbReference type="KEGG" id="lrs:PX52LOC_00684"/>
<dbReference type="Proteomes" id="UP000324974">
    <property type="component" value="Chromosome"/>
</dbReference>
<proteinExistence type="predicted"/>